<evidence type="ECO:0000256" key="1">
    <source>
        <dbReference type="SAM" id="MobiDB-lite"/>
    </source>
</evidence>
<sequence>MRRGRHGRHGEALVAVSPSARLSARSSHPQQAPADLSVTNGRWALHALALLGLAFFSASLRFTPSRHPHHAASRVLPPAPSLFRPSFPPFVPAVLGAAAHHSILRTLVGSGSSYSLHPIHRSLLRRYVLLLLNASHLTQPSMRSPSLFLSSLDRSSHASVLHHSYSPILGTRPRHRPTISLRKHSNLAVQTHYTLSLYLASFRLEDTPRHSATSVANAPVPLNETRLETWLCLKTLNHNPDSGISDPPTRYV</sequence>
<evidence type="ECO:0000313" key="2">
    <source>
        <dbReference type="EMBL" id="TCD65105.1"/>
    </source>
</evidence>
<name>A0A4R0RH88_9APHY</name>
<keyword evidence="3" id="KW-1185">Reference proteome</keyword>
<accession>A0A4R0RH88</accession>
<comment type="caution">
    <text evidence="2">The sequence shown here is derived from an EMBL/GenBank/DDBJ whole genome shotgun (WGS) entry which is preliminary data.</text>
</comment>
<dbReference type="AlphaFoldDB" id="A0A4R0RH88"/>
<dbReference type="Proteomes" id="UP000292702">
    <property type="component" value="Unassembled WGS sequence"/>
</dbReference>
<dbReference type="EMBL" id="RWJN01000198">
    <property type="protein sequence ID" value="TCD65105.1"/>
    <property type="molecule type" value="Genomic_DNA"/>
</dbReference>
<gene>
    <name evidence="2" type="ORF">EIP91_003079</name>
</gene>
<organism evidence="2 3">
    <name type="scientific">Steccherinum ochraceum</name>
    <dbReference type="NCBI Taxonomy" id="92696"/>
    <lineage>
        <taxon>Eukaryota</taxon>
        <taxon>Fungi</taxon>
        <taxon>Dikarya</taxon>
        <taxon>Basidiomycota</taxon>
        <taxon>Agaricomycotina</taxon>
        <taxon>Agaricomycetes</taxon>
        <taxon>Polyporales</taxon>
        <taxon>Steccherinaceae</taxon>
        <taxon>Steccherinum</taxon>
    </lineage>
</organism>
<proteinExistence type="predicted"/>
<protein>
    <submittedName>
        <fullName evidence="2">Uncharacterized protein</fullName>
    </submittedName>
</protein>
<evidence type="ECO:0000313" key="3">
    <source>
        <dbReference type="Proteomes" id="UP000292702"/>
    </source>
</evidence>
<feature type="region of interest" description="Disordered" evidence="1">
    <location>
        <begin position="1"/>
        <end position="34"/>
    </location>
</feature>
<reference evidence="2 3" key="1">
    <citation type="submission" date="2018-11" db="EMBL/GenBank/DDBJ databases">
        <title>Genome assembly of Steccherinum ochraceum LE-BIN_3174, the white-rot fungus of the Steccherinaceae family (The Residual Polyporoid clade, Polyporales, Basidiomycota).</title>
        <authorList>
            <person name="Fedorova T.V."/>
            <person name="Glazunova O.A."/>
            <person name="Landesman E.O."/>
            <person name="Moiseenko K.V."/>
            <person name="Psurtseva N.V."/>
            <person name="Savinova O.S."/>
            <person name="Shakhova N.V."/>
            <person name="Tyazhelova T.V."/>
            <person name="Vasina D.V."/>
        </authorList>
    </citation>
    <scope>NUCLEOTIDE SEQUENCE [LARGE SCALE GENOMIC DNA]</scope>
    <source>
        <strain evidence="2 3">LE-BIN_3174</strain>
    </source>
</reference>